<dbReference type="InParanoid" id="A2EJY9"/>
<dbReference type="PANTHER" id="PTHR24188">
    <property type="entry name" value="ANKYRIN REPEAT PROTEIN"/>
    <property type="match status" value="1"/>
</dbReference>
<keyword evidence="4" id="KW-0175">Coiled coil</keyword>
<dbReference type="VEuPathDB" id="TrichDB:TVAG_311830"/>
<dbReference type="PANTHER" id="PTHR24188:SF29">
    <property type="entry name" value="GH09064P"/>
    <property type="match status" value="1"/>
</dbReference>
<proteinExistence type="predicted"/>
<dbReference type="OMA" id="NAWTAIC"/>
<feature type="repeat" description="ANK" evidence="3">
    <location>
        <begin position="157"/>
        <end position="189"/>
    </location>
</feature>
<organism evidence="5 6">
    <name type="scientific">Trichomonas vaginalis (strain ATCC PRA-98 / G3)</name>
    <dbReference type="NCBI Taxonomy" id="412133"/>
    <lineage>
        <taxon>Eukaryota</taxon>
        <taxon>Metamonada</taxon>
        <taxon>Parabasalia</taxon>
        <taxon>Trichomonadida</taxon>
        <taxon>Trichomonadidae</taxon>
        <taxon>Trichomonas</taxon>
    </lineage>
</organism>
<feature type="repeat" description="ANK" evidence="3">
    <location>
        <begin position="190"/>
        <end position="222"/>
    </location>
</feature>
<reference evidence="5" key="1">
    <citation type="submission" date="2006-10" db="EMBL/GenBank/DDBJ databases">
        <authorList>
            <person name="Amadeo P."/>
            <person name="Zhao Q."/>
            <person name="Wortman J."/>
            <person name="Fraser-Liggett C."/>
            <person name="Carlton J."/>
        </authorList>
    </citation>
    <scope>NUCLEOTIDE SEQUENCE</scope>
    <source>
        <strain evidence="5">G3</strain>
    </source>
</reference>
<evidence type="ECO:0000313" key="6">
    <source>
        <dbReference type="Proteomes" id="UP000001542"/>
    </source>
</evidence>
<dbReference type="KEGG" id="tva:4764943"/>
<feature type="repeat" description="ANK" evidence="3">
    <location>
        <begin position="223"/>
        <end position="255"/>
    </location>
</feature>
<dbReference type="eggNOG" id="KOG0504">
    <property type="taxonomic scope" value="Eukaryota"/>
</dbReference>
<dbReference type="InterPro" id="IPR036770">
    <property type="entry name" value="Ankyrin_rpt-contain_sf"/>
</dbReference>
<dbReference type="EMBL" id="DS113409">
    <property type="protein sequence ID" value="EAY07057.1"/>
    <property type="molecule type" value="Genomic_DNA"/>
</dbReference>
<protein>
    <submittedName>
        <fullName evidence="5">Ankyrin repeat protein, putative</fullName>
    </submittedName>
</protein>
<dbReference type="AlphaFoldDB" id="A2EJY9"/>
<dbReference type="InterPro" id="IPR002110">
    <property type="entry name" value="Ankyrin_rpt"/>
</dbReference>
<dbReference type="SMART" id="SM00248">
    <property type="entry name" value="ANK"/>
    <property type="match status" value="4"/>
</dbReference>
<keyword evidence="6" id="KW-1185">Reference proteome</keyword>
<dbReference type="SUPFAM" id="SSF48403">
    <property type="entry name" value="Ankyrin repeat"/>
    <property type="match status" value="1"/>
</dbReference>
<gene>
    <name evidence="5" type="ORF">TVAG_311830</name>
</gene>
<dbReference type="Pfam" id="PF12796">
    <property type="entry name" value="Ank_2"/>
    <property type="match status" value="1"/>
</dbReference>
<dbReference type="PRINTS" id="PR01415">
    <property type="entry name" value="ANKYRIN"/>
</dbReference>
<dbReference type="VEuPathDB" id="TrichDB:TVAGG3_0324700"/>
<feature type="coiled-coil region" evidence="4">
    <location>
        <begin position="67"/>
        <end position="101"/>
    </location>
</feature>
<keyword evidence="2 3" id="KW-0040">ANK repeat</keyword>
<name>A2EJY9_TRIV3</name>
<dbReference type="OrthoDB" id="6017at2759"/>
<dbReference type="Proteomes" id="UP000001542">
    <property type="component" value="Unassembled WGS sequence"/>
</dbReference>
<sequence>MKYSRLTVDQYITLLKQSSSTIHSNELYICTRKAHVTIQNHEDVITILTSVKKYMKFNIFDGIFDVLNQKDKESRESTEVIKKLQAKLISLQNQLQNAAKGTTVTQTNENRNISGELKKTCYFRSVYKFLDGLSAKGNREMISKACEEGLWEKTNSNDRNILQVASQEGNLKLVKSLIECGCYKEAKDNSGWTPLLLASYHGHLEVVKYLNSVEANKEAKDEYGRTSLMWASYKGHLEVVKYLISIGSNKEAKDEDGRTSLMWASYKGHLEVVQYLISVGANKEAKDNDGKTALSFAKDNVRDYLKSIGSK</sequence>
<dbReference type="RefSeq" id="XP_001319280.1">
    <property type="nucleotide sequence ID" value="XM_001319245.1"/>
</dbReference>
<dbReference type="Pfam" id="PF00023">
    <property type="entry name" value="Ank"/>
    <property type="match status" value="1"/>
</dbReference>
<dbReference type="Gene3D" id="1.25.40.20">
    <property type="entry name" value="Ankyrin repeat-containing domain"/>
    <property type="match status" value="3"/>
</dbReference>
<accession>A2EJY9</accession>
<dbReference type="PROSITE" id="PS50297">
    <property type="entry name" value="ANK_REP_REGION"/>
    <property type="match status" value="3"/>
</dbReference>
<evidence type="ECO:0000256" key="1">
    <source>
        <dbReference type="ARBA" id="ARBA00022737"/>
    </source>
</evidence>
<evidence type="ECO:0000256" key="3">
    <source>
        <dbReference type="PROSITE-ProRule" id="PRU00023"/>
    </source>
</evidence>
<feature type="repeat" description="ANK" evidence="3">
    <location>
        <begin position="256"/>
        <end position="288"/>
    </location>
</feature>
<keyword evidence="1" id="KW-0677">Repeat</keyword>
<evidence type="ECO:0000313" key="5">
    <source>
        <dbReference type="EMBL" id="EAY07057.1"/>
    </source>
</evidence>
<dbReference type="STRING" id="5722.A2EJY9"/>
<dbReference type="PROSITE" id="PS50088">
    <property type="entry name" value="ANK_REPEAT"/>
    <property type="match status" value="4"/>
</dbReference>
<evidence type="ECO:0000256" key="4">
    <source>
        <dbReference type="SAM" id="Coils"/>
    </source>
</evidence>
<reference evidence="5" key="2">
    <citation type="journal article" date="2007" name="Science">
        <title>Draft genome sequence of the sexually transmitted pathogen Trichomonas vaginalis.</title>
        <authorList>
            <person name="Carlton J.M."/>
            <person name="Hirt R.P."/>
            <person name="Silva J.C."/>
            <person name="Delcher A.L."/>
            <person name="Schatz M."/>
            <person name="Zhao Q."/>
            <person name="Wortman J.R."/>
            <person name="Bidwell S.L."/>
            <person name="Alsmark U.C.M."/>
            <person name="Besteiro S."/>
            <person name="Sicheritz-Ponten T."/>
            <person name="Noel C.J."/>
            <person name="Dacks J.B."/>
            <person name="Foster P.G."/>
            <person name="Simillion C."/>
            <person name="Van de Peer Y."/>
            <person name="Miranda-Saavedra D."/>
            <person name="Barton G.J."/>
            <person name="Westrop G.D."/>
            <person name="Mueller S."/>
            <person name="Dessi D."/>
            <person name="Fiori P.L."/>
            <person name="Ren Q."/>
            <person name="Paulsen I."/>
            <person name="Zhang H."/>
            <person name="Bastida-Corcuera F.D."/>
            <person name="Simoes-Barbosa A."/>
            <person name="Brown M.T."/>
            <person name="Hayes R.D."/>
            <person name="Mukherjee M."/>
            <person name="Okumura C.Y."/>
            <person name="Schneider R."/>
            <person name="Smith A.J."/>
            <person name="Vanacova S."/>
            <person name="Villalvazo M."/>
            <person name="Haas B.J."/>
            <person name="Pertea M."/>
            <person name="Feldblyum T.V."/>
            <person name="Utterback T.R."/>
            <person name="Shu C.L."/>
            <person name="Osoegawa K."/>
            <person name="de Jong P.J."/>
            <person name="Hrdy I."/>
            <person name="Horvathova L."/>
            <person name="Zubacova Z."/>
            <person name="Dolezal P."/>
            <person name="Malik S.B."/>
            <person name="Logsdon J.M. Jr."/>
            <person name="Henze K."/>
            <person name="Gupta A."/>
            <person name="Wang C.C."/>
            <person name="Dunne R.L."/>
            <person name="Upcroft J.A."/>
            <person name="Upcroft P."/>
            <person name="White O."/>
            <person name="Salzberg S.L."/>
            <person name="Tang P."/>
            <person name="Chiu C.-H."/>
            <person name="Lee Y.-S."/>
            <person name="Embley T.M."/>
            <person name="Coombs G.H."/>
            <person name="Mottram J.C."/>
            <person name="Tachezy J."/>
            <person name="Fraser-Liggett C.M."/>
            <person name="Johnson P.J."/>
        </authorList>
    </citation>
    <scope>NUCLEOTIDE SEQUENCE [LARGE SCALE GENOMIC DNA]</scope>
    <source>
        <strain evidence="5">G3</strain>
    </source>
</reference>
<evidence type="ECO:0000256" key="2">
    <source>
        <dbReference type="ARBA" id="ARBA00023043"/>
    </source>
</evidence>
<dbReference type="SMR" id="A2EJY9"/>